<keyword evidence="1" id="KW-0812">Transmembrane</keyword>
<keyword evidence="1" id="KW-1133">Transmembrane helix</keyword>
<keyword evidence="1" id="KW-0472">Membrane</keyword>
<keyword evidence="3" id="KW-1185">Reference proteome</keyword>
<feature type="transmembrane region" description="Helical" evidence="1">
    <location>
        <begin position="7"/>
        <end position="25"/>
    </location>
</feature>
<dbReference type="AlphaFoldDB" id="A0A915YBL2"/>
<dbReference type="KEGG" id="aup:AsAng_0007870"/>
<dbReference type="EMBL" id="AP026867">
    <property type="protein sequence ID" value="BDS10081.1"/>
    <property type="molecule type" value="Genomic_DNA"/>
</dbReference>
<proteinExistence type="predicted"/>
<dbReference type="Proteomes" id="UP001060919">
    <property type="component" value="Chromosome"/>
</dbReference>
<name>A0A915YBL2_9BACT</name>
<sequence>MKGYKRIIFIVNLLAVLVVFNWMILQKEHTINNGELVLLELYPLDPRSLMQGDYMNLRYEMTRQWNLNDSIPTRGYCILRKGSNNIGSFERLQSSRTPLASNELAIKYYRTAHFVKIGAESFLFEEGQAETYEQAKYGGLKVEPNGSAVLVGLYDASGTKIISNYDIE</sequence>
<reference evidence="2" key="1">
    <citation type="submission" date="2022-09" db="EMBL/GenBank/DDBJ databases">
        <title>Aureispira anguillicida sp. nov., isolated from Leptocephalus of Japanese eel Anguilla japonica.</title>
        <authorList>
            <person name="Yuasa K."/>
            <person name="Mekata T."/>
            <person name="Ikunari K."/>
        </authorList>
    </citation>
    <scope>NUCLEOTIDE SEQUENCE</scope>
    <source>
        <strain evidence="2">EL160426</strain>
    </source>
</reference>
<evidence type="ECO:0000256" key="1">
    <source>
        <dbReference type="SAM" id="Phobius"/>
    </source>
</evidence>
<protein>
    <submittedName>
        <fullName evidence="2">GDYXXLXY domain-containing protein</fullName>
    </submittedName>
</protein>
<dbReference type="InterPro" id="IPR025833">
    <property type="entry name" value="GDYXXLXY"/>
</dbReference>
<accession>A0A915YBL2</accession>
<organism evidence="2 3">
    <name type="scientific">Aureispira anguillae</name>
    <dbReference type="NCBI Taxonomy" id="2864201"/>
    <lineage>
        <taxon>Bacteria</taxon>
        <taxon>Pseudomonadati</taxon>
        <taxon>Bacteroidota</taxon>
        <taxon>Saprospiria</taxon>
        <taxon>Saprospirales</taxon>
        <taxon>Saprospiraceae</taxon>
        <taxon>Aureispira</taxon>
    </lineage>
</organism>
<gene>
    <name evidence="2" type="ORF">AsAng_0007870</name>
</gene>
<dbReference type="RefSeq" id="WP_264791418.1">
    <property type="nucleotide sequence ID" value="NZ_AP026867.1"/>
</dbReference>
<evidence type="ECO:0000313" key="3">
    <source>
        <dbReference type="Proteomes" id="UP001060919"/>
    </source>
</evidence>
<evidence type="ECO:0000313" key="2">
    <source>
        <dbReference type="EMBL" id="BDS10081.1"/>
    </source>
</evidence>
<dbReference type="Pfam" id="PF14345">
    <property type="entry name" value="GDYXXLXY"/>
    <property type="match status" value="1"/>
</dbReference>